<evidence type="ECO:0000313" key="1">
    <source>
        <dbReference type="EMBL" id="MBO7743446.1"/>
    </source>
</evidence>
<dbReference type="InterPro" id="IPR027056">
    <property type="entry name" value="Gluconate_2DH_su3"/>
</dbReference>
<reference evidence="1 2" key="1">
    <citation type="submission" date="2021-03" db="EMBL/GenBank/DDBJ databases">
        <title>Paenibacillus artemisicola MWE-103 whole genome sequence.</title>
        <authorList>
            <person name="Ham Y.J."/>
        </authorList>
    </citation>
    <scope>NUCLEOTIDE SEQUENCE [LARGE SCALE GENOMIC DNA]</scope>
    <source>
        <strain evidence="1 2">MWE-103</strain>
    </source>
</reference>
<dbReference type="Pfam" id="PF13618">
    <property type="entry name" value="Gluconate_2-dh3"/>
    <property type="match status" value="1"/>
</dbReference>
<evidence type="ECO:0000313" key="2">
    <source>
        <dbReference type="Proteomes" id="UP000670947"/>
    </source>
</evidence>
<proteinExistence type="predicted"/>
<name>A0ABS3W571_9BACL</name>
<dbReference type="RefSeq" id="WP_208846475.1">
    <property type="nucleotide sequence ID" value="NZ_JAGGDJ010000002.1"/>
</dbReference>
<protein>
    <submittedName>
        <fullName evidence="1">Gluconate 2-dehydrogenase subunit 3 family protein</fullName>
    </submittedName>
</protein>
<accession>A0ABS3W571</accession>
<sequence>MTQKTHYPSFNVMDEEDAWDDHTQEIVQSRLSATPRHQALSRQEADLLEALCARLLDDDKPAVLRFVLRHFDQTLHSSPGEGQRKAGVPEGKTLIRQGLRAVEQCAKAAHASSFAKLGPDRQRKLLEEIGAGTAQPQEAWAGVPQQPFFQKLLTLTVEAYCSHPEVWSEIGYAGPAYPRGYVRTQLGRLDPWEAKAGQ</sequence>
<keyword evidence="2" id="KW-1185">Reference proteome</keyword>
<dbReference type="Proteomes" id="UP000670947">
    <property type="component" value="Unassembled WGS sequence"/>
</dbReference>
<organism evidence="1 2">
    <name type="scientific">Paenibacillus artemisiicola</name>
    <dbReference type="NCBI Taxonomy" id="1172618"/>
    <lineage>
        <taxon>Bacteria</taxon>
        <taxon>Bacillati</taxon>
        <taxon>Bacillota</taxon>
        <taxon>Bacilli</taxon>
        <taxon>Bacillales</taxon>
        <taxon>Paenibacillaceae</taxon>
        <taxon>Paenibacillus</taxon>
    </lineage>
</organism>
<gene>
    <name evidence="1" type="ORF">I8J29_04520</name>
</gene>
<dbReference type="EMBL" id="JAGGDJ010000002">
    <property type="protein sequence ID" value="MBO7743446.1"/>
    <property type="molecule type" value="Genomic_DNA"/>
</dbReference>
<comment type="caution">
    <text evidence="1">The sequence shown here is derived from an EMBL/GenBank/DDBJ whole genome shotgun (WGS) entry which is preliminary data.</text>
</comment>